<evidence type="ECO:0000313" key="3">
    <source>
        <dbReference type="EMBL" id="MBD2739079.1"/>
    </source>
</evidence>
<reference evidence="3 4" key="1">
    <citation type="journal article" date="2020" name="ISME J.">
        <title>Comparative genomics reveals insights into cyanobacterial evolution and habitat adaptation.</title>
        <authorList>
            <person name="Chen M.Y."/>
            <person name="Teng W.K."/>
            <person name="Zhao L."/>
            <person name="Hu C.X."/>
            <person name="Zhou Y.K."/>
            <person name="Han B.P."/>
            <person name="Song L.R."/>
            <person name="Shu W.S."/>
        </authorList>
    </citation>
    <scope>NUCLEOTIDE SEQUENCE [LARGE SCALE GENOMIC DNA]</scope>
    <source>
        <strain evidence="3 4">FACHB-159</strain>
    </source>
</reference>
<comment type="caution">
    <text evidence="3">The sequence shown here is derived from an EMBL/GenBank/DDBJ whole genome shotgun (WGS) entry which is preliminary data.</text>
</comment>
<dbReference type="InterPro" id="IPR011990">
    <property type="entry name" value="TPR-like_helical_dom_sf"/>
</dbReference>
<dbReference type="PANTHER" id="PTHR47691">
    <property type="entry name" value="REGULATOR-RELATED"/>
    <property type="match status" value="1"/>
</dbReference>
<dbReference type="EMBL" id="JACJTU010000068">
    <property type="protein sequence ID" value="MBD2739079.1"/>
    <property type="molecule type" value="Genomic_DNA"/>
</dbReference>
<dbReference type="PROSITE" id="PS50005">
    <property type="entry name" value="TPR"/>
    <property type="match status" value="1"/>
</dbReference>
<proteinExistence type="predicted"/>
<dbReference type="InterPro" id="IPR041664">
    <property type="entry name" value="AAA_16"/>
</dbReference>
<gene>
    <name evidence="3" type="ORF">H6H03_35320</name>
</gene>
<dbReference type="SUPFAM" id="SSF52540">
    <property type="entry name" value="P-loop containing nucleoside triphosphate hydrolases"/>
    <property type="match status" value="1"/>
</dbReference>
<dbReference type="Pfam" id="PF13191">
    <property type="entry name" value="AAA_16"/>
    <property type="match status" value="1"/>
</dbReference>
<evidence type="ECO:0000259" key="2">
    <source>
        <dbReference type="Pfam" id="PF13191"/>
    </source>
</evidence>
<name>A0ABR8KJL6_9NOSO</name>
<organism evidence="3 4">
    <name type="scientific">Nostoc paludosum FACHB-159</name>
    <dbReference type="NCBI Taxonomy" id="2692908"/>
    <lineage>
        <taxon>Bacteria</taxon>
        <taxon>Bacillati</taxon>
        <taxon>Cyanobacteriota</taxon>
        <taxon>Cyanophyceae</taxon>
        <taxon>Nostocales</taxon>
        <taxon>Nostocaceae</taxon>
        <taxon>Nostoc</taxon>
    </lineage>
</organism>
<accession>A0ABR8KJL6</accession>
<feature type="domain" description="Orc1-like AAA ATPase" evidence="2">
    <location>
        <begin position="132"/>
        <end position="286"/>
    </location>
</feature>
<dbReference type="Gene3D" id="3.40.50.300">
    <property type="entry name" value="P-loop containing nucleotide triphosphate hydrolases"/>
    <property type="match status" value="1"/>
</dbReference>
<dbReference type="Gene3D" id="1.25.40.10">
    <property type="entry name" value="Tetratricopeptide repeat domain"/>
    <property type="match status" value="1"/>
</dbReference>
<dbReference type="SUPFAM" id="SSF48452">
    <property type="entry name" value="TPR-like"/>
    <property type="match status" value="1"/>
</dbReference>
<feature type="repeat" description="TPR" evidence="1">
    <location>
        <begin position="645"/>
        <end position="678"/>
    </location>
</feature>
<sequence>MFPRNFLSQMAYEHELSPEQEQVFLMRMGDNEKYERIAEYLHTSPDACLKRMGQIYKKFNIIGNSRGKENRLRIFLINKLEKWQQLEEQARQLSVNTQLANILHSEVEDNSTSAKHKPSVLQNLPARECRAFVGRSQEIARLMELLDSQHSAHLISVDGIGGVGKTTLVVEVAYRCLEASKHGNLLIVSIPTFEAIIFTSAKQNHLTPNGLLPRLTFQRTLRDICREIAYTLDFLEITNLPYQEQIELIRQKLSQTKTLLIVDNLETIENKQEVLSFLYDLPPTVKVIVTTREQALFVPIRLDCLPKEHGLRLIQHEAKEKNLNLSAEQSQLLFEGVSGVPAAIIYAIGQMAAGYLLQDVLLQIKQPDGDVAGFCFAGCVTPLRGTPAHYLLMTLAVFVQPVTRDTVAQVAFEQANPIAISQGLAKLQQLSLVYQQQERYGLLELTREYVLAELAVHNEFAQKLRERWVNWYLRFSEAYGGTNWKEWHLGYGYLEVEWENLRTVLEWCISQAMYSEVRAMWRHLKGYIHIRGYWDERLDWTGWLIETAKQVGDWSFALEVMSDRASTLLNMRQVSQLQQAEALLKEAWNLRHHQTITFQLELARNMVILHIHQQQLAIAQKWLTKEQKLLEQASLSDLESQVQQVHILYYQGQIYFKNDNYQQAQAVFHKALEQAQALGWQRAIAAIQNWLADIYLKLGNIDQARQILALSFPMAERHKDRRSIAFHKATFARLEKLSGNLAQAQRWAKEAAEGFDSLMMIPEAQEMRFFYSQLFTG</sequence>
<dbReference type="InterPro" id="IPR027417">
    <property type="entry name" value="P-loop_NTPase"/>
</dbReference>
<evidence type="ECO:0000256" key="1">
    <source>
        <dbReference type="PROSITE-ProRule" id="PRU00339"/>
    </source>
</evidence>
<dbReference type="Proteomes" id="UP000637383">
    <property type="component" value="Unassembled WGS sequence"/>
</dbReference>
<evidence type="ECO:0000313" key="4">
    <source>
        <dbReference type="Proteomes" id="UP000637383"/>
    </source>
</evidence>
<dbReference type="InterPro" id="IPR019734">
    <property type="entry name" value="TPR_rpt"/>
</dbReference>
<keyword evidence="1" id="KW-0802">TPR repeat</keyword>
<keyword evidence="4" id="KW-1185">Reference proteome</keyword>
<dbReference type="PANTHER" id="PTHR47691:SF3">
    <property type="entry name" value="HTH-TYPE TRANSCRIPTIONAL REGULATOR RV0890C-RELATED"/>
    <property type="match status" value="1"/>
</dbReference>
<protein>
    <submittedName>
        <fullName evidence="3">AAA family ATPase</fullName>
    </submittedName>
</protein>